<proteinExistence type="predicted"/>
<dbReference type="PATRIC" id="fig|158899.10.peg.944"/>
<evidence type="ECO:0000313" key="1">
    <source>
        <dbReference type="EMBL" id="AMO93649.1"/>
    </source>
</evidence>
<name>A0A127P769_9BURK</name>
<reference evidence="1 2" key="1">
    <citation type="submission" date="2015-11" db="EMBL/GenBank/DDBJ databases">
        <title>Exploring the genomic traits of fungus-feeding bacterial genus Collimonas.</title>
        <authorList>
            <person name="Song C."/>
            <person name="Schmidt R."/>
            <person name="de Jager V."/>
            <person name="Krzyzanowska D."/>
            <person name="Jongedijk E."/>
            <person name="Cankar K."/>
            <person name="Beekwilder J."/>
            <person name="van Veen A."/>
            <person name="de Boer W."/>
            <person name="van Veen J.A."/>
            <person name="Garbeva P."/>
        </authorList>
    </citation>
    <scope>NUCLEOTIDE SEQUENCE [LARGE SCALE GENOMIC DNA]</scope>
    <source>
        <strain evidence="1 2">Ter6</strain>
    </source>
</reference>
<sequence>MQTHGWPAHPGIAFYLEYRKASDNLTWSFNSGTQNYQNVSAPESPVGVISDFASGKIIVRVSKEVPHGVFILQPNSFVLATAPRP</sequence>
<accession>A0A127P769</accession>
<evidence type="ECO:0000313" key="2">
    <source>
        <dbReference type="Proteomes" id="UP000072421"/>
    </source>
</evidence>
<gene>
    <name evidence="1" type="ORF">CFter6_0926</name>
</gene>
<dbReference type="EMBL" id="CP013232">
    <property type="protein sequence ID" value="AMO93649.1"/>
    <property type="molecule type" value="Genomic_DNA"/>
</dbReference>
<dbReference type="Proteomes" id="UP000072421">
    <property type="component" value="Chromosome"/>
</dbReference>
<organism evidence="1">
    <name type="scientific">Collimonas fungivorans</name>
    <dbReference type="NCBI Taxonomy" id="158899"/>
    <lineage>
        <taxon>Bacteria</taxon>
        <taxon>Pseudomonadati</taxon>
        <taxon>Pseudomonadota</taxon>
        <taxon>Betaproteobacteria</taxon>
        <taxon>Burkholderiales</taxon>
        <taxon>Oxalobacteraceae</taxon>
        <taxon>Collimonas</taxon>
    </lineage>
</organism>
<protein>
    <submittedName>
        <fullName evidence="1">Uncharacterized protein</fullName>
    </submittedName>
</protein>
<dbReference type="AlphaFoldDB" id="A0A127P769"/>